<protein>
    <submittedName>
        <fullName evidence="1">Uncharacterized protein</fullName>
    </submittedName>
</protein>
<evidence type="ECO:0000313" key="2">
    <source>
        <dbReference type="Proteomes" id="UP000007875"/>
    </source>
</evidence>
<proteinExistence type="predicted"/>
<dbReference type="AlphaFoldDB" id="H2YD61"/>
<reference evidence="1" key="3">
    <citation type="submission" date="2025-09" db="UniProtKB">
        <authorList>
            <consortium name="Ensembl"/>
        </authorList>
    </citation>
    <scope>IDENTIFICATION</scope>
</reference>
<sequence>NKYLVEPQFHTSLLEKGRVLPQNRVLRNFPFLTIPPNMQDLKNHGKLVVLIVVAGLKEKTQHIILHS</sequence>
<dbReference type="InParanoid" id="H2YD61"/>
<dbReference type="Ensembl" id="ENSCSAVT00000003309.1">
    <property type="protein sequence ID" value="ENSCSAVP00000003259.1"/>
    <property type="gene ID" value="ENSCSAVG00000001941.1"/>
</dbReference>
<organism evidence="1 2">
    <name type="scientific">Ciona savignyi</name>
    <name type="common">Pacific transparent sea squirt</name>
    <dbReference type="NCBI Taxonomy" id="51511"/>
    <lineage>
        <taxon>Eukaryota</taxon>
        <taxon>Metazoa</taxon>
        <taxon>Chordata</taxon>
        <taxon>Tunicata</taxon>
        <taxon>Ascidiacea</taxon>
        <taxon>Phlebobranchia</taxon>
        <taxon>Cionidae</taxon>
        <taxon>Ciona</taxon>
    </lineage>
</organism>
<reference evidence="2" key="1">
    <citation type="submission" date="2003-08" db="EMBL/GenBank/DDBJ databases">
        <authorList>
            <person name="Birren B."/>
            <person name="Nusbaum C."/>
            <person name="Abebe A."/>
            <person name="Abouelleil A."/>
            <person name="Adekoya E."/>
            <person name="Ait-zahra M."/>
            <person name="Allen N."/>
            <person name="Allen T."/>
            <person name="An P."/>
            <person name="Anderson M."/>
            <person name="Anderson S."/>
            <person name="Arachchi H."/>
            <person name="Armbruster J."/>
            <person name="Bachantsang P."/>
            <person name="Baldwin J."/>
            <person name="Barry A."/>
            <person name="Bayul T."/>
            <person name="Blitshsteyn B."/>
            <person name="Bloom T."/>
            <person name="Blye J."/>
            <person name="Boguslavskiy L."/>
            <person name="Borowsky M."/>
            <person name="Boukhgalter B."/>
            <person name="Brunache A."/>
            <person name="Butler J."/>
            <person name="Calixte N."/>
            <person name="Calvo S."/>
            <person name="Camarata J."/>
            <person name="Campo K."/>
            <person name="Chang J."/>
            <person name="Cheshatsang Y."/>
            <person name="Citroen M."/>
            <person name="Collymore A."/>
            <person name="Considine T."/>
            <person name="Cook A."/>
            <person name="Cooke P."/>
            <person name="Corum B."/>
            <person name="Cuomo C."/>
            <person name="David R."/>
            <person name="Dawoe T."/>
            <person name="Degray S."/>
            <person name="Dodge S."/>
            <person name="Dooley K."/>
            <person name="Dorje P."/>
            <person name="Dorjee K."/>
            <person name="Dorris L."/>
            <person name="Duffey N."/>
            <person name="Dupes A."/>
            <person name="Elkins T."/>
            <person name="Engels R."/>
            <person name="Erickson J."/>
            <person name="Farina A."/>
            <person name="Faro S."/>
            <person name="Ferreira P."/>
            <person name="Fischer H."/>
            <person name="Fitzgerald M."/>
            <person name="Foley K."/>
            <person name="Gage D."/>
            <person name="Galagan J."/>
            <person name="Gearin G."/>
            <person name="Gnerre S."/>
            <person name="Gnirke A."/>
            <person name="Goyette A."/>
            <person name="Graham J."/>
            <person name="Grandbois E."/>
            <person name="Gyaltsen K."/>
            <person name="Hafez N."/>
            <person name="Hagopian D."/>
            <person name="Hagos B."/>
            <person name="Hall J."/>
            <person name="Hatcher B."/>
            <person name="Heller A."/>
            <person name="Higgins H."/>
            <person name="Honan T."/>
            <person name="Horn A."/>
            <person name="Houde N."/>
            <person name="Hughes L."/>
            <person name="Hulme W."/>
            <person name="Husby E."/>
            <person name="Iliev I."/>
            <person name="Jaffe D."/>
            <person name="Jones C."/>
            <person name="Kamal M."/>
            <person name="Kamat A."/>
            <person name="Kamvysselis M."/>
            <person name="Karlsson E."/>
            <person name="Kells C."/>
            <person name="Kieu A."/>
            <person name="Kisner P."/>
            <person name="Kodira C."/>
            <person name="Kulbokas E."/>
            <person name="Labutti K."/>
            <person name="Lama D."/>
            <person name="Landers T."/>
            <person name="Leger J."/>
            <person name="Levine S."/>
            <person name="Lewis D."/>
            <person name="Lewis T."/>
            <person name="Lindblad-toh K."/>
            <person name="Liu X."/>
            <person name="Lokyitsang T."/>
            <person name="Lokyitsang Y."/>
            <person name="Lucien O."/>
            <person name="Lui A."/>
            <person name="Ma L.J."/>
            <person name="Mabbitt R."/>
            <person name="Macdonald J."/>
            <person name="Maclean C."/>
            <person name="Major J."/>
            <person name="Manning J."/>
            <person name="Marabella R."/>
            <person name="Maru K."/>
            <person name="Matthews C."/>
            <person name="Mauceli E."/>
            <person name="Mccarthy M."/>
            <person name="Mcdonough S."/>
            <person name="Mcghee T."/>
            <person name="Meldrim J."/>
            <person name="Meneus L."/>
            <person name="Mesirov J."/>
            <person name="Mihalev A."/>
            <person name="Mihova T."/>
            <person name="Mikkelsen T."/>
            <person name="Mlenga V."/>
            <person name="Moru K."/>
            <person name="Mozes J."/>
            <person name="Mulrain L."/>
            <person name="Munson G."/>
            <person name="Naylor J."/>
            <person name="Newes C."/>
            <person name="Nguyen C."/>
            <person name="Nguyen N."/>
            <person name="Nguyen T."/>
            <person name="Nicol R."/>
            <person name="Nielsen C."/>
            <person name="Nizzari M."/>
            <person name="Norbu C."/>
            <person name="Norbu N."/>
            <person name="O'donnell P."/>
            <person name="Okoawo O."/>
            <person name="O'leary S."/>
            <person name="Omotosho B."/>
            <person name="O'neill K."/>
            <person name="Osman S."/>
            <person name="Parker S."/>
            <person name="Perrin D."/>
            <person name="Phunkhang P."/>
            <person name="Piqani B."/>
            <person name="Purcell S."/>
            <person name="Rachupka T."/>
            <person name="Ramasamy U."/>
            <person name="Rameau R."/>
            <person name="Ray V."/>
            <person name="Raymond C."/>
            <person name="Retta R."/>
            <person name="Richardson S."/>
            <person name="Rise C."/>
            <person name="Rodriguez J."/>
            <person name="Rogers J."/>
            <person name="Rogov P."/>
            <person name="Rutman M."/>
            <person name="Schupbach R."/>
            <person name="Seaman C."/>
            <person name="Settipalli S."/>
            <person name="Sharpe T."/>
            <person name="Sheridan J."/>
            <person name="Sherpa N."/>
            <person name="Shi J."/>
            <person name="Smirnov S."/>
            <person name="Smith C."/>
            <person name="Sougnez C."/>
            <person name="Spencer B."/>
            <person name="Stalker J."/>
            <person name="Stange-thomann N."/>
            <person name="Stavropoulos S."/>
            <person name="Stetson K."/>
            <person name="Stone C."/>
            <person name="Stone S."/>
            <person name="Stubbs M."/>
            <person name="Talamas J."/>
            <person name="Tchuinga P."/>
            <person name="Tenzing P."/>
            <person name="Tesfaye S."/>
            <person name="Theodore J."/>
            <person name="Thoulutsang Y."/>
            <person name="Topham K."/>
            <person name="Towey S."/>
            <person name="Tsamla T."/>
            <person name="Tsomo N."/>
            <person name="Vallee D."/>
            <person name="Vassiliev H."/>
            <person name="Venkataraman V."/>
            <person name="Vinson J."/>
            <person name="Vo A."/>
            <person name="Wade C."/>
            <person name="Wang S."/>
            <person name="Wangchuk T."/>
            <person name="Wangdi T."/>
            <person name="Whittaker C."/>
            <person name="Wilkinson J."/>
            <person name="Wu Y."/>
            <person name="Wyman D."/>
            <person name="Yadav S."/>
            <person name="Yang S."/>
            <person name="Yang X."/>
            <person name="Yeager S."/>
            <person name="Yee E."/>
            <person name="Young G."/>
            <person name="Zainoun J."/>
            <person name="Zembeck L."/>
            <person name="Zimmer A."/>
            <person name="Zody M."/>
            <person name="Lander E."/>
        </authorList>
    </citation>
    <scope>NUCLEOTIDE SEQUENCE [LARGE SCALE GENOMIC DNA]</scope>
</reference>
<evidence type="ECO:0000313" key="1">
    <source>
        <dbReference type="Ensembl" id="ENSCSAVP00000003259.1"/>
    </source>
</evidence>
<dbReference type="HOGENOM" id="CLU_2819062_0_0_1"/>
<keyword evidence="2" id="KW-1185">Reference proteome</keyword>
<name>H2YD61_CIOSA</name>
<dbReference type="Proteomes" id="UP000007875">
    <property type="component" value="Unassembled WGS sequence"/>
</dbReference>
<reference evidence="1" key="2">
    <citation type="submission" date="2025-08" db="UniProtKB">
        <authorList>
            <consortium name="Ensembl"/>
        </authorList>
    </citation>
    <scope>IDENTIFICATION</scope>
</reference>
<accession>H2YD61</accession>